<name>A0A0A9EB49_ARUDO</name>
<proteinExistence type="predicted"/>
<dbReference type="EMBL" id="GBRH01201632">
    <property type="protein sequence ID" value="JAD96263.1"/>
    <property type="molecule type" value="Transcribed_RNA"/>
</dbReference>
<reference evidence="1" key="2">
    <citation type="journal article" date="2015" name="Data Brief">
        <title>Shoot transcriptome of the giant reed, Arundo donax.</title>
        <authorList>
            <person name="Barrero R.A."/>
            <person name="Guerrero F.D."/>
            <person name="Moolhuijzen P."/>
            <person name="Goolsby J.A."/>
            <person name="Tidwell J."/>
            <person name="Bellgard S.E."/>
            <person name="Bellgard M.I."/>
        </authorList>
    </citation>
    <scope>NUCLEOTIDE SEQUENCE</scope>
    <source>
        <tissue evidence="1">Shoot tissue taken approximately 20 cm above the soil surface</tissue>
    </source>
</reference>
<sequence>MLPNSEFPSAMNVSNRLPAHSSVGRTPVSLFVLTSTIFSLVAATPRFVGIPPVKLFSHSCSTSRFGRSPTNSGISPARRFRKRFSRVKFFRDAKLAGISPTNKLFDRSSDFSAPIALISGGSLPARALI</sequence>
<protein>
    <submittedName>
        <fullName evidence="1">BAM1</fullName>
    </submittedName>
</protein>
<accession>A0A0A9EB49</accession>
<reference evidence="1" key="1">
    <citation type="submission" date="2014-09" db="EMBL/GenBank/DDBJ databases">
        <authorList>
            <person name="Magalhaes I.L.F."/>
            <person name="Oliveira U."/>
            <person name="Santos F.R."/>
            <person name="Vidigal T.H.D.A."/>
            <person name="Brescovit A.D."/>
            <person name="Santos A.J."/>
        </authorList>
    </citation>
    <scope>NUCLEOTIDE SEQUENCE</scope>
    <source>
        <tissue evidence="1">Shoot tissue taken approximately 20 cm above the soil surface</tissue>
    </source>
</reference>
<organism evidence="1">
    <name type="scientific">Arundo donax</name>
    <name type="common">Giant reed</name>
    <name type="synonym">Donax arundinaceus</name>
    <dbReference type="NCBI Taxonomy" id="35708"/>
    <lineage>
        <taxon>Eukaryota</taxon>
        <taxon>Viridiplantae</taxon>
        <taxon>Streptophyta</taxon>
        <taxon>Embryophyta</taxon>
        <taxon>Tracheophyta</taxon>
        <taxon>Spermatophyta</taxon>
        <taxon>Magnoliopsida</taxon>
        <taxon>Liliopsida</taxon>
        <taxon>Poales</taxon>
        <taxon>Poaceae</taxon>
        <taxon>PACMAD clade</taxon>
        <taxon>Arundinoideae</taxon>
        <taxon>Arundineae</taxon>
        <taxon>Arundo</taxon>
    </lineage>
</organism>
<evidence type="ECO:0000313" key="1">
    <source>
        <dbReference type="EMBL" id="JAD96263.1"/>
    </source>
</evidence>
<dbReference type="AlphaFoldDB" id="A0A0A9EB49"/>